<keyword evidence="3" id="KW-1185">Reference proteome</keyword>
<sequence length="157" mass="17748">MKQIRYTLLVLLAALLLFPSGAGATDAEVLQKDLKIQDVFQRYGRKKNVTMVELSNEMLETYGMTRYKSITIKNDPDALRFTRQCLEADQKGARKIKEVTDDGGVISAYYQLPGKEADINRFVLFKVSSKGVITLVYIEGDLDSEDLITILFTKKDL</sequence>
<protein>
    <recommendedName>
        <fullName evidence="4">DUF4252 domain-containing protein</fullName>
    </recommendedName>
</protein>
<dbReference type="STRING" id="1203610.HMPREF1536_03270"/>
<dbReference type="InterPro" id="IPR046090">
    <property type="entry name" value="DUF6108"/>
</dbReference>
<proteinExistence type="predicted"/>
<name>A0A0F5JE49_9BACT</name>
<evidence type="ECO:0000313" key="3">
    <source>
        <dbReference type="Proteomes" id="UP000033035"/>
    </source>
</evidence>
<comment type="caution">
    <text evidence="2">The sequence shown here is derived from an EMBL/GenBank/DDBJ whole genome shotgun (WGS) entry which is preliminary data.</text>
</comment>
<dbReference type="HOGENOM" id="CLU_136192_0_0_10"/>
<accession>A0A0F5JE49</accession>
<dbReference type="RefSeq" id="WP_028726247.1">
    <property type="nucleotide sequence ID" value="NZ_AUAE01000008.1"/>
</dbReference>
<keyword evidence="1" id="KW-0732">Signal</keyword>
<dbReference type="Proteomes" id="UP000033035">
    <property type="component" value="Unassembled WGS sequence"/>
</dbReference>
<feature type="chain" id="PRO_5002489158" description="DUF4252 domain-containing protein" evidence="1">
    <location>
        <begin position="25"/>
        <end position="157"/>
    </location>
</feature>
<evidence type="ECO:0000256" key="1">
    <source>
        <dbReference type="SAM" id="SignalP"/>
    </source>
</evidence>
<feature type="signal peptide" evidence="1">
    <location>
        <begin position="1"/>
        <end position="24"/>
    </location>
</feature>
<dbReference type="Pfam" id="PF19603">
    <property type="entry name" value="DUF6108"/>
    <property type="match status" value="1"/>
</dbReference>
<dbReference type="AlphaFoldDB" id="A0A0F5JE49"/>
<organism evidence="2 3">
    <name type="scientific">Parabacteroides gordonii MS-1 = DSM 23371</name>
    <dbReference type="NCBI Taxonomy" id="1203610"/>
    <lineage>
        <taxon>Bacteria</taxon>
        <taxon>Pseudomonadati</taxon>
        <taxon>Bacteroidota</taxon>
        <taxon>Bacteroidia</taxon>
        <taxon>Bacteroidales</taxon>
        <taxon>Tannerellaceae</taxon>
        <taxon>Parabacteroides</taxon>
    </lineage>
</organism>
<evidence type="ECO:0008006" key="4">
    <source>
        <dbReference type="Google" id="ProtNLM"/>
    </source>
</evidence>
<evidence type="ECO:0000313" key="2">
    <source>
        <dbReference type="EMBL" id="KKB55795.1"/>
    </source>
</evidence>
<dbReference type="EMBL" id="AQHW01000015">
    <property type="protein sequence ID" value="KKB55795.1"/>
    <property type="molecule type" value="Genomic_DNA"/>
</dbReference>
<dbReference type="PATRIC" id="fig|1203610.3.peg.3332"/>
<gene>
    <name evidence="2" type="ORF">HMPREF1536_03270</name>
</gene>
<reference evidence="2 3" key="1">
    <citation type="submission" date="2013-04" db="EMBL/GenBank/DDBJ databases">
        <title>The Genome Sequence of Parabacteroides gordonii DSM 23371.</title>
        <authorList>
            <consortium name="The Broad Institute Genomics Platform"/>
            <person name="Earl A."/>
            <person name="Ward D."/>
            <person name="Feldgarden M."/>
            <person name="Gevers D."/>
            <person name="Martens E."/>
            <person name="Sakamoto M."/>
            <person name="Benno Y."/>
            <person name="Suzuki N."/>
            <person name="Matsunaga N."/>
            <person name="Koshihara K."/>
            <person name="Seki M."/>
            <person name="Komiya H."/>
            <person name="Walker B."/>
            <person name="Young S."/>
            <person name="Zeng Q."/>
            <person name="Gargeya S."/>
            <person name="Fitzgerald M."/>
            <person name="Haas B."/>
            <person name="Abouelleil A."/>
            <person name="Allen A.W."/>
            <person name="Alvarado L."/>
            <person name="Arachchi H.M."/>
            <person name="Berlin A.M."/>
            <person name="Chapman S.B."/>
            <person name="Gainer-Dewar J."/>
            <person name="Goldberg J."/>
            <person name="Griggs A."/>
            <person name="Gujja S."/>
            <person name="Hansen M."/>
            <person name="Howarth C."/>
            <person name="Imamovic A."/>
            <person name="Ireland A."/>
            <person name="Larimer J."/>
            <person name="McCowan C."/>
            <person name="Murphy C."/>
            <person name="Pearson M."/>
            <person name="Poon T.W."/>
            <person name="Priest M."/>
            <person name="Roberts A."/>
            <person name="Saif S."/>
            <person name="Shea T."/>
            <person name="Sisk P."/>
            <person name="Sykes S."/>
            <person name="Wortman J."/>
            <person name="Nusbaum C."/>
            <person name="Birren B."/>
        </authorList>
    </citation>
    <scope>NUCLEOTIDE SEQUENCE [LARGE SCALE GENOMIC DNA]</scope>
    <source>
        <strain evidence="2 3">MS-1</strain>
    </source>
</reference>